<dbReference type="Pfam" id="PF01926">
    <property type="entry name" value="MMR_HSR1"/>
    <property type="match status" value="1"/>
</dbReference>
<keyword evidence="7" id="KW-0963">Cytoplasm</keyword>
<keyword evidence="7" id="KW-0479">Metal-binding</keyword>
<comment type="function">
    <text evidence="7">Exhibits a very high intrinsic GTPase hydrolysis rate. Involved in the addition of a carboxymethylaminomethyl (cmnm) group at the wobble position (U34) of certain tRNAs, forming tRNA-cmnm(5)s(2)U34.</text>
</comment>
<sequence length="430" mass="45918">MDTIYALATARGRAGVSVIRLSGPSAHLAVKALTRGDLPPPRQAGLRRIIWQNEVLDEGLVLLFPAGQSFTGELVAELQLHGSGAVISAVLRALAAQPGLRLAEAGEFTRRALENGCLDLAQVEGLADLIDAETEAQRKQALRVLSGDIGRRIDGWRPRLLRAAALLEAVIDFVDEDVPTDVTPEVRDLLNGLRVELQAEVAGAVVAERIRDGFEVAIIGAPNVGKSTLLNALAGREAAITSEVAGTTRDVIEVRLDLAGLPVTLLDTAGVRETEDRVEAIGISRAVARGRAADLRIVILEQPDEAVPIDLEPDDLVVIGKADLRQFPGWRMISARTGLGVEELVADIGGILARRSAGSGSLIRERHRLVVEKAVAALESALHELDFGADRIELAAEEVRRAIRALDMLIGRIGVEDVLGEIFSSFCIGK</sequence>
<comment type="cofactor">
    <cofactor evidence="7">
        <name>K(+)</name>
        <dbReference type="ChEBI" id="CHEBI:29103"/>
    </cofactor>
    <text evidence="7">Binds 1 potassium ion per subunit.</text>
</comment>
<feature type="binding site" evidence="7">
    <location>
        <position position="248"/>
    </location>
    <ligand>
        <name>Mg(2+)</name>
        <dbReference type="ChEBI" id="CHEBI:18420"/>
    </ligand>
</feature>
<dbReference type="GO" id="GO:0003924">
    <property type="term" value="F:GTPase activity"/>
    <property type="evidence" value="ECO:0007669"/>
    <property type="project" value="UniProtKB-UniRule"/>
</dbReference>
<feature type="binding site" evidence="7">
    <location>
        <position position="242"/>
    </location>
    <ligand>
        <name>K(+)</name>
        <dbReference type="ChEBI" id="CHEBI:29103"/>
    </ligand>
</feature>
<dbReference type="InterPro" id="IPR031168">
    <property type="entry name" value="G_TrmE"/>
</dbReference>
<dbReference type="GO" id="GO:0046872">
    <property type="term" value="F:metal ion binding"/>
    <property type="evidence" value="ECO:0007669"/>
    <property type="project" value="UniProtKB-KW"/>
</dbReference>
<comment type="subcellular location">
    <subcellularLocation>
        <location evidence="7">Cytoplasm</location>
    </subcellularLocation>
</comment>
<evidence type="ECO:0000259" key="8">
    <source>
        <dbReference type="PROSITE" id="PS51709"/>
    </source>
</evidence>
<dbReference type="PANTHER" id="PTHR42714">
    <property type="entry name" value="TRNA MODIFICATION GTPASE GTPBP3"/>
    <property type="match status" value="1"/>
</dbReference>
<keyword evidence="10" id="KW-1185">Reference proteome</keyword>
<dbReference type="NCBIfam" id="NF003661">
    <property type="entry name" value="PRK05291.1-3"/>
    <property type="match status" value="1"/>
</dbReference>
<keyword evidence="5 7" id="KW-0630">Potassium</keyword>
<evidence type="ECO:0000256" key="4">
    <source>
        <dbReference type="ARBA" id="ARBA00022801"/>
    </source>
</evidence>
<dbReference type="PROSITE" id="PS51709">
    <property type="entry name" value="G_TRME"/>
    <property type="match status" value="1"/>
</dbReference>
<keyword evidence="6 7" id="KW-0342">GTP-binding</keyword>
<dbReference type="AlphaFoldDB" id="A0A918IPF8"/>
<feature type="binding site" evidence="7">
    <location>
        <begin position="267"/>
        <end position="270"/>
    </location>
    <ligand>
        <name>GTP</name>
        <dbReference type="ChEBI" id="CHEBI:37565"/>
    </ligand>
</feature>
<dbReference type="EC" id="3.6.-.-" evidence="7"/>
<dbReference type="Gene3D" id="3.30.1360.120">
    <property type="entry name" value="Probable tRNA modification gtpase trme, domain 1"/>
    <property type="match status" value="1"/>
</dbReference>
<dbReference type="InterPro" id="IPR018948">
    <property type="entry name" value="GTP-bd_TrmE_N"/>
</dbReference>
<evidence type="ECO:0000256" key="2">
    <source>
        <dbReference type="ARBA" id="ARBA00022694"/>
    </source>
</evidence>
<feature type="binding site" evidence="7">
    <location>
        <position position="247"/>
    </location>
    <ligand>
        <name>K(+)</name>
        <dbReference type="ChEBI" id="CHEBI:29103"/>
    </ligand>
</feature>
<feature type="binding site" evidence="7">
    <location>
        <begin position="242"/>
        <end position="248"/>
    </location>
    <ligand>
        <name>GTP</name>
        <dbReference type="ChEBI" id="CHEBI:37565"/>
    </ligand>
</feature>
<keyword evidence="2 7" id="KW-0819">tRNA processing</keyword>
<keyword evidence="7" id="KW-0460">Magnesium</keyword>
<dbReference type="Pfam" id="PF12631">
    <property type="entry name" value="MnmE_helical"/>
    <property type="match status" value="1"/>
</dbReference>
<dbReference type="InterPro" id="IPR027368">
    <property type="entry name" value="MnmE_dom2"/>
</dbReference>
<gene>
    <name evidence="7 9" type="primary">mnmE</name>
    <name evidence="7" type="synonym">trmE</name>
    <name evidence="9" type="ORF">GCM10011452_11330</name>
</gene>
<feature type="binding site" evidence="7">
    <location>
        <position position="244"/>
    </location>
    <ligand>
        <name>K(+)</name>
        <dbReference type="ChEBI" id="CHEBI:29103"/>
    </ligand>
</feature>
<feature type="domain" description="TrmE-type G" evidence="8">
    <location>
        <begin position="213"/>
        <end position="353"/>
    </location>
</feature>
<dbReference type="CDD" id="cd04164">
    <property type="entry name" value="trmE"/>
    <property type="match status" value="1"/>
</dbReference>
<dbReference type="SUPFAM" id="SSF52540">
    <property type="entry name" value="P-loop containing nucleoside triphosphate hydrolases"/>
    <property type="match status" value="1"/>
</dbReference>
<dbReference type="GO" id="GO:0030488">
    <property type="term" value="P:tRNA methylation"/>
    <property type="evidence" value="ECO:0007669"/>
    <property type="project" value="TreeGrafter"/>
</dbReference>
<comment type="caution">
    <text evidence="9">The sequence shown here is derived from an EMBL/GenBank/DDBJ whole genome shotgun (WGS) entry which is preliminary data.</text>
</comment>
<dbReference type="EMBL" id="BMYQ01000002">
    <property type="protein sequence ID" value="GGW25391.1"/>
    <property type="molecule type" value="Genomic_DNA"/>
</dbReference>
<dbReference type="Gene3D" id="3.40.50.300">
    <property type="entry name" value="P-loop containing nucleotide triphosphate hydrolases"/>
    <property type="match status" value="1"/>
</dbReference>
<dbReference type="Pfam" id="PF10396">
    <property type="entry name" value="TrmE_N"/>
    <property type="match status" value="1"/>
</dbReference>
<protein>
    <recommendedName>
        <fullName evidence="7">tRNA modification GTPase MnmE</fullName>
        <ecNumber evidence="7">3.6.-.-</ecNumber>
    </recommendedName>
</protein>
<evidence type="ECO:0000313" key="9">
    <source>
        <dbReference type="EMBL" id="GGW25391.1"/>
    </source>
</evidence>
<comment type="subunit">
    <text evidence="7">Homodimer. Heterotetramer of two MnmE and two MnmG subunits.</text>
</comment>
<comment type="caution">
    <text evidence="7">Lacks conserved residue(s) required for the propagation of feature annotation.</text>
</comment>
<dbReference type="PANTHER" id="PTHR42714:SF2">
    <property type="entry name" value="TRNA MODIFICATION GTPASE GTPBP3, MITOCHONDRIAL"/>
    <property type="match status" value="1"/>
</dbReference>
<dbReference type="GO" id="GO:0005737">
    <property type="term" value="C:cytoplasm"/>
    <property type="evidence" value="ECO:0007669"/>
    <property type="project" value="UniProtKB-SubCell"/>
</dbReference>
<organism evidence="9 10">
    <name type="scientific">Gemmobacter lanyuensis</name>
    <dbReference type="NCBI Taxonomy" id="1054497"/>
    <lineage>
        <taxon>Bacteria</taxon>
        <taxon>Pseudomonadati</taxon>
        <taxon>Pseudomonadota</taxon>
        <taxon>Alphaproteobacteria</taxon>
        <taxon>Rhodobacterales</taxon>
        <taxon>Paracoccaceae</taxon>
        <taxon>Gemmobacter</taxon>
    </lineage>
</organism>
<evidence type="ECO:0000256" key="1">
    <source>
        <dbReference type="ARBA" id="ARBA00011043"/>
    </source>
</evidence>
<dbReference type="Gene3D" id="1.20.120.430">
    <property type="entry name" value="tRNA modification GTPase MnmE domain 2"/>
    <property type="match status" value="1"/>
</dbReference>
<name>A0A918IPF8_9RHOB</name>
<evidence type="ECO:0000256" key="7">
    <source>
        <dbReference type="HAMAP-Rule" id="MF_00379"/>
    </source>
</evidence>
<dbReference type="InterPro" id="IPR027266">
    <property type="entry name" value="TrmE/GcvT-like"/>
</dbReference>
<evidence type="ECO:0000313" key="10">
    <source>
        <dbReference type="Proteomes" id="UP000628984"/>
    </source>
</evidence>
<dbReference type="InterPro" id="IPR025867">
    <property type="entry name" value="MnmE_helical"/>
</dbReference>
<feature type="binding site" evidence="7">
    <location>
        <position position="227"/>
    </location>
    <ligand>
        <name>Mg(2+)</name>
        <dbReference type="ChEBI" id="CHEBI:18420"/>
    </ligand>
</feature>
<feature type="binding site" evidence="7">
    <location>
        <position position="223"/>
    </location>
    <ligand>
        <name>K(+)</name>
        <dbReference type="ChEBI" id="CHEBI:29103"/>
    </ligand>
</feature>
<feature type="binding site" evidence="7">
    <location>
        <begin position="334"/>
        <end position="336"/>
    </location>
    <ligand>
        <name>GTP</name>
        <dbReference type="ChEBI" id="CHEBI:37565"/>
    </ligand>
</feature>
<dbReference type="InterPro" id="IPR027417">
    <property type="entry name" value="P-loop_NTPase"/>
</dbReference>
<dbReference type="RefSeq" id="WP_189632869.1">
    <property type="nucleotide sequence ID" value="NZ_BMYQ01000002.1"/>
</dbReference>
<dbReference type="FunFam" id="3.30.1360.120:FF:000007">
    <property type="entry name" value="tRNA modification GTPase GTPBP3, mitochondrial"/>
    <property type="match status" value="1"/>
</dbReference>
<evidence type="ECO:0000256" key="5">
    <source>
        <dbReference type="ARBA" id="ARBA00022958"/>
    </source>
</evidence>
<evidence type="ECO:0000256" key="3">
    <source>
        <dbReference type="ARBA" id="ARBA00022741"/>
    </source>
</evidence>
<dbReference type="InterPro" id="IPR005225">
    <property type="entry name" value="Small_GTP-bd"/>
</dbReference>
<dbReference type="Proteomes" id="UP000628984">
    <property type="component" value="Unassembled WGS sequence"/>
</dbReference>
<evidence type="ECO:0000256" key="6">
    <source>
        <dbReference type="ARBA" id="ARBA00023134"/>
    </source>
</evidence>
<dbReference type="HAMAP" id="MF_00379">
    <property type="entry name" value="GTPase_MnmE"/>
    <property type="match status" value="1"/>
</dbReference>
<proteinExistence type="inferred from homology"/>
<comment type="similarity">
    <text evidence="1 7">Belongs to the TRAFAC class TrmE-Era-EngA-EngB-Septin-like GTPase superfamily. TrmE GTPase family.</text>
</comment>
<reference evidence="9" key="1">
    <citation type="journal article" date="2014" name="Int. J. Syst. Evol. Microbiol.">
        <title>Complete genome sequence of Corynebacterium casei LMG S-19264T (=DSM 44701T), isolated from a smear-ripened cheese.</title>
        <authorList>
            <consortium name="US DOE Joint Genome Institute (JGI-PGF)"/>
            <person name="Walter F."/>
            <person name="Albersmeier A."/>
            <person name="Kalinowski J."/>
            <person name="Ruckert C."/>
        </authorList>
    </citation>
    <scope>NUCLEOTIDE SEQUENCE</scope>
    <source>
        <strain evidence="9">KCTC 23714</strain>
    </source>
</reference>
<keyword evidence="3 7" id="KW-0547">Nucleotide-binding</keyword>
<reference evidence="9" key="2">
    <citation type="submission" date="2020-09" db="EMBL/GenBank/DDBJ databases">
        <authorList>
            <person name="Sun Q."/>
            <person name="Kim S."/>
        </authorList>
    </citation>
    <scope>NUCLEOTIDE SEQUENCE</scope>
    <source>
        <strain evidence="9">KCTC 23714</strain>
    </source>
</reference>
<dbReference type="GO" id="GO:0002098">
    <property type="term" value="P:tRNA wobble uridine modification"/>
    <property type="evidence" value="ECO:0007669"/>
    <property type="project" value="TreeGrafter"/>
</dbReference>
<accession>A0A918IPF8</accession>
<dbReference type="NCBIfam" id="TIGR00231">
    <property type="entry name" value="small_GTP"/>
    <property type="match status" value="1"/>
</dbReference>
<dbReference type="InterPro" id="IPR004520">
    <property type="entry name" value="GTPase_MnmE"/>
</dbReference>
<dbReference type="CDD" id="cd14858">
    <property type="entry name" value="TrmE_N"/>
    <property type="match status" value="1"/>
</dbReference>
<dbReference type="SUPFAM" id="SSF116878">
    <property type="entry name" value="TrmE connector domain"/>
    <property type="match status" value="1"/>
</dbReference>
<feature type="binding site" evidence="7">
    <location>
        <begin position="223"/>
        <end position="228"/>
    </location>
    <ligand>
        <name>GTP</name>
        <dbReference type="ChEBI" id="CHEBI:37565"/>
    </ligand>
</feature>
<dbReference type="GO" id="GO:0005525">
    <property type="term" value="F:GTP binding"/>
    <property type="evidence" value="ECO:0007669"/>
    <property type="project" value="UniProtKB-UniRule"/>
</dbReference>
<dbReference type="InterPro" id="IPR006073">
    <property type="entry name" value="GTP-bd"/>
</dbReference>
<keyword evidence="4 7" id="KW-0378">Hydrolase</keyword>